<name>A0ABQ4BRK6_9ACTN</name>
<proteinExistence type="predicted"/>
<dbReference type="EMBL" id="BOMS01000159">
    <property type="protein sequence ID" value="GIE72865.1"/>
    <property type="molecule type" value="Genomic_DNA"/>
</dbReference>
<dbReference type="Proteomes" id="UP000624709">
    <property type="component" value="Unassembled WGS sequence"/>
</dbReference>
<keyword evidence="2" id="KW-1185">Reference proteome</keyword>
<reference evidence="1 2" key="1">
    <citation type="submission" date="2021-01" db="EMBL/GenBank/DDBJ databases">
        <title>Whole genome shotgun sequence of Actinoplanes palleronii NBRC 14916.</title>
        <authorList>
            <person name="Komaki H."/>
            <person name="Tamura T."/>
        </authorList>
    </citation>
    <scope>NUCLEOTIDE SEQUENCE [LARGE SCALE GENOMIC DNA]</scope>
    <source>
        <strain evidence="1 2">NBRC 14916</strain>
    </source>
</reference>
<evidence type="ECO:0000313" key="1">
    <source>
        <dbReference type="EMBL" id="GIE72865.1"/>
    </source>
</evidence>
<organism evidence="1 2">
    <name type="scientific">Actinoplanes palleronii</name>
    <dbReference type="NCBI Taxonomy" id="113570"/>
    <lineage>
        <taxon>Bacteria</taxon>
        <taxon>Bacillati</taxon>
        <taxon>Actinomycetota</taxon>
        <taxon>Actinomycetes</taxon>
        <taxon>Micromonosporales</taxon>
        <taxon>Micromonosporaceae</taxon>
        <taxon>Actinoplanes</taxon>
    </lineage>
</organism>
<comment type="caution">
    <text evidence="1">The sequence shown here is derived from an EMBL/GenBank/DDBJ whole genome shotgun (WGS) entry which is preliminary data.</text>
</comment>
<sequence length="142" mass="15359">MTVPAGEVVKVTVRGLTTDCWKCHRPTTAIVGMHLASAVEGDLVTCSDEQALAVAAQLLRATGKVGLAQPIKARTSRTTGGTGLTNGCQHCDALQGNFFLYHQELMEVLSTNGVEGLEHLADADLPTERWHQLHRRWATGER</sequence>
<accession>A0ABQ4BRK6</accession>
<protein>
    <submittedName>
        <fullName evidence="1">Uncharacterized protein</fullName>
    </submittedName>
</protein>
<dbReference type="RefSeq" id="WP_203830547.1">
    <property type="nucleotide sequence ID" value="NZ_BAAATY010000055.1"/>
</dbReference>
<gene>
    <name evidence="1" type="ORF">Apa02nite_089730</name>
</gene>
<evidence type="ECO:0000313" key="2">
    <source>
        <dbReference type="Proteomes" id="UP000624709"/>
    </source>
</evidence>